<dbReference type="Gene3D" id="2.40.50.140">
    <property type="entry name" value="Nucleic acid-binding proteins"/>
    <property type="match status" value="1"/>
</dbReference>
<dbReference type="InterPro" id="IPR029045">
    <property type="entry name" value="ClpP/crotonase-like_dom_sf"/>
</dbReference>
<evidence type="ECO:0000313" key="9">
    <source>
        <dbReference type="EMBL" id="MDG0866012.1"/>
    </source>
</evidence>
<dbReference type="Gene3D" id="3.90.226.10">
    <property type="entry name" value="2-enoyl-CoA Hydratase, Chain A, domain 1"/>
    <property type="match status" value="1"/>
</dbReference>
<reference evidence="11 12" key="1">
    <citation type="submission" date="2019-11" db="EMBL/GenBank/DDBJ databases">
        <authorList>
            <person name="Cho J.-C."/>
        </authorList>
    </citation>
    <scope>NUCLEOTIDE SEQUENCE [LARGE SCALE GENOMIC DNA]</scope>
    <source>
        <strain evidence="10 11">JH1073</strain>
        <strain evidence="9 12">JH702</strain>
    </source>
</reference>
<dbReference type="Pfam" id="PF24961">
    <property type="entry name" value="NfeD_membrane"/>
    <property type="match status" value="1"/>
</dbReference>
<evidence type="ECO:0008006" key="13">
    <source>
        <dbReference type="Google" id="ProtNLM"/>
    </source>
</evidence>
<evidence type="ECO:0000259" key="6">
    <source>
        <dbReference type="Pfam" id="PF01957"/>
    </source>
</evidence>
<organism evidence="10 11">
    <name type="scientific">Candidatus Lucifugimonas marina</name>
    <dbReference type="NCBI Taxonomy" id="3038979"/>
    <lineage>
        <taxon>Bacteria</taxon>
        <taxon>Bacillati</taxon>
        <taxon>Chloroflexota</taxon>
        <taxon>Dehalococcoidia</taxon>
        <taxon>SAR202 cluster</taxon>
        <taxon>Candidatus Lucifugimonadales</taxon>
        <taxon>Candidatus Lucifugimonadaceae</taxon>
        <taxon>Candidatus Lucifugimonas</taxon>
    </lineage>
</organism>
<feature type="domain" description="NfeD-like C-terminal" evidence="6">
    <location>
        <begin position="413"/>
        <end position="470"/>
    </location>
</feature>
<name>A0AAJ6CUI3_9CHLR</name>
<feature type="transmembrane region" description="Helical" evidence="5">
    <location>
        <begin position="262"/>
        <end position="285"/>
    </location>
</feature>
<dbReference type="SUPFAM" id="SSF141322">
    <property type="entry name" value="NfeD domain-like"/>
    <property type="match status" value="1"/>
</dbReference>
<keyword evidence="3 5" id="KW-1133">Transmembrane helix</keyword>
<dbReference type="PANTHER" id="PTHR33507">
    <property type="entry name" value="INNER MEMBRANE PROTEIN YBBJ"/>
    <property type="match status" value="1"/>
</dbReference>
<dbReference type="EMBL" id="CP046147">
    <property type="protein sequence ID" value="WFG39259.1"/>
    <property type="molecule type" value="Genomic_DNA"/>
</dbReference>
<keyword evidence="4 5" id="KW-0472">Membrane</keyword>
<feature type="transmembrane region" description="Helical" evidence="5">
    <location>
        <begin position="315"/>
        <end position="332"/>
    </location>
</feature>
<protein>
    <recommendedName>
        <fullName evidence="13">Nodulation protein NfeD</fullName>
    </recommendedName>
</protein>
<feature type="domain" description="NfeD1b N-terminal" evidence="8">
    <location>
        <begin position="60"/>
        <end position="229"/>
    </location>
</feature>
<reference evidence="10" key="2">
    <citation type="journal article" date="2023" name="Nat. Commun.">
        <title>Cultivation of marine bacteria of the SAR202 clade.</title>
        <authorList>
            <person name="Lim Y."/>
            <person name="Seo J.H."/>
            <person name="Giovannoni S.J."/>
            <person name="Kang I."/>
            <person name="Cho J.C."/>
        </authorList>
    </citation>
    <scope>NUCLEOTIDE SEQUENCE</scope>
    <source>
        <strain evidence="10">JH1073</strain>
    </source>
</reference>
<dbReference type="InterPro" id="IPR052165">
    <property type="entry name" value="Membrane_assoc_protease"/>
</dbReference>
<dbReference type="InterPro" id="IPR002810">
    <property type="entry name" value="NfeD-like_C"/>
</dbReference>
<dbReference type="PANTHER" id="PTHR33507:SF4">
    <property type="entry name" value="NODULATION COMPETITIVENESS PROTEIN NFED"/>
    <property type="match status" value="1"/>
</dbReference>
<keyword evidence="11" id="KW-1185">Reference proteome</keyword>
<evidence type="ECO:0000256" key="5">
    <source>
        <dbReference type="SAM" id="Phobius"/>
    </source>
</evidence>
<evidence type="ECO:0000256" key="1">
    <source>
        <dbReference type="ARBA" id="ARBA00004141"/>
    </source>
</evidence>
<feature type="transmembrane region" description="Helical" evidence="5">
    <location>
        <begin position="292"/>
        <end position="309"/>
    </location>
</feature>
<dbReference type="CDD" id="cd07020">
    <property type="entry name" value="Clp_protease_NfeD_1"/>
    <property type="match status" value="1"/>
</dbReference>
<evidence type="ECO:0000259" key="8">
    <source>
        <dbReference type="Pfam" id="PF25145"/>
    </source>
</evidence>
<dbReference type="Pfam" id="PF01957">
    <property type="entry name" value="NfeD"/>
    <property type="match status" value="1"/>
</dbReference>
<feature type="transmembrane region" description="Helical" evidence="5">
    <location>
        <begin position="339"/>
        <end position="361"/>
    </location>
</feature>
<dbReference type="InterPro" id="IPR012340">
    <property type="entry name" value="NA-bd_OB-fold"/>
</dbReference>
<dbReference type="AlphaFoldDB" id="A0AAJ6CUI3"/>
<evidence type="ECO:0000256" key="3">
    <source>
        <dbReference type="ARBA" id="ARBA00022989"/>
    </source>
</evidence>
<dbReference type="InterPro" id="IPR056738">
    <property type="entry name" value="NfeD1b_N"/>
</dbReference>
<comment type="subcellular location">
    <subcellularLocation>
        <location evidence="1">Membrane</location>
        <topology evidence="1">Multi-pass membrane protein</topology>
    </subcellularLocation>
</comment>
<evidence type="ECO:0000313" key="11">
    <source>
        <dbReference type="Proteomes" id="UP001219901"/>
    </source>
</evidence>
<proteinExistence type="predicted"/>
<evidence type="ECO:0000259" key="7">
    <source>
        <dbReference type="Pfam" id="PF24961"/>
    </source>
</evidence>
<dbReference type="Pfam" id="PF25145">
    <property type="entry name" value="NfeD1b_N"/>
    <property type="match status" value="1"/>
</dbReference>
<evidence type="ECO:0000313" key="10">
    <source>
        <dbReference type="EMBL" id="WFG39259.1"/>
    </source>
</evidence>
<keyword evidence="2 5" id="KW-0812">Transmembrane</keyword>
<dbReference type="GO" id="GO:0016020">
    <property type="term" value="C:membrane"/>
    <property type="evidence" value="ECO:0007669"/>
    <property type="project" value="UniProtKB-SubCell"/>
</dbReference>
<dbReference type="Proteomes" id="UP001219901">
    <property type="component" value="Chromosome"/>
</dbReference>
<feature type="transmembrane region" description="Helical" evidence="5">
    <location>
        <begin position="373"/>
        <end position="393"/>
    </location>
</feature>
<dbReference type="EMBL" id="WMBE01000001">
    <property type="protein sequence ID" value="MDG0866012.1"/>
    <property type="molecule type" value="Genomic_DNA"/>
</dbReference>
<feature type="domain" description="NfeD integral membrane" evidence="7">
    <location>
        <begin position="271"/>
        <end position="392"/>
    </location>
</feature>
<gene>
    <name evidence="9" type="ORF">GKO46_02875</name>
    <name evidence="10" type="ORF">GKO48_06385</name>
</gene>
<reference evidence="11" key="3">
    <citation type="submission" date="2023-06" db="EMBL/GenBank/DDBJ databases">
        <title>Pangenomics reveal diversification of enzyme families and niche specialization in globally abundant SAR202 bacteria.</title>
        <authorList>
            <person name="Saw J.H.W."/>
        </authorList>
    </citation>
    <scope>NUCLEOTIDE SEQUENCE [LARGE SCALE GENOMIC DNA]</scope>
    <source>
        <strain evidence="11">JH1073</strain>
    </source>
</reference>
<evidence type="ECO:0000256" key="2">
    <source>
        <dbReference type="ARBA" id="ARBA00022692"/>
    </source>
</evidence>
<accession>A0AAJ6CUI3</accession>
<sequence length="485" mass="50695">MPARSSTVPTVSTHMVLRASRVLIPVLLVLIGLLGILNSPRVPHALAQSTEIADSTSDVVLVRLDGAIDGVSARFIKRGIESAESREAELVVLMIDTPGGLLDATRDIVEAILGSDVPVVVYVAPEGAQAASAGTFVGAAADILAMAPTTNIGAASVVSSDGSDLPDTMNRKASKDAAAFIRSIAERRGRNAQALEDTVLNADAYSATEAVELGVADFVVDDYQQLIDLLNSGVSGVNGEVHNFDLSDVNTTTMDLSLLERLLGFISNPDIAFLLISLGGLGVIVELWNPGLWIPGTLGVLFLILGWAGVGQLPFSWAGVALILLSSALFYLESTAVGIGYFGVAGTISLILGGIFLVGFFGSPEIPGDSPVVSRWLLAIVALTTGGLVLWFASELRKTKYISLYQSPTVAGSLVGTIGVVSSDMTPSGEVIVNGEHWMGELDFETAENVAVGTDVEVVSVDGNYLKVKPVRTDSSENDVLNSDK</sequence>
<dbReference type="InterPro" id="IPR056739">
    <property type="entry name" value="NfeD_membrane"/>
</dbReference>
<evidence type="ECO:0000313" key="12">
    <source>
        <dbReference type="Proteomes" id="UP001321249"/>
    </source>
</evidence>
<dbReference type="Proteomes" id="UP001321249">
    <property type="component" value="Unassembled WGS sequence"/>
</dbReference>
<dbReference type="SUPFAM" id="SSF52096">
    <property type="entry name" value="ClpP/crotonase"/>
    <property type="match status" value="1"/>
</dbReference>
<evidence type="ECO:0000256" key="4">
    <source>
        <dbReference type="ARBA" id="ARBA00023136"/>
    </source>
</evidence>